<proteinExistence type="predicted"/>
<keyword evidence="2" id="KW-1003">Cell membrane</keyword>
<comment type="subcellular location">
    <subcellularLocation>
        <location evidence="1">Cell membrane</location>
        <topology evidence="1">Multi-pass membrane protein</topology>
    </subcellularLocation>
</comment>
<name>A0A0F9SC61_9ZZZZ</name>
<dbReference type="EMBL" id="LAZR01000501">
    <property type="protein sequence ID" value="KKN66455.1"/>
    <property type="molecule type" value="Genomic_DNA"/>
</dbReference>
<feature type="transmembrane region" description="Helical" evidence="6">
    <location>
        <begin position="69"/>
        <end position="90"/>
    </location>
</feature>
<organism evidence="8">
    <name type="scientific">marine sediment metagenome</name>
    <dbReference type="NCBI Taxonomy" id="412755"/>
    <lineage>
        <taxon>unclassified sequences</taxon>
        <taxon>metagenomes</taxon>
        <taxon>ecological metagenomes</taxon>
    </lineage>
</organism>
<feature type="domain" description="EamA" evidence="7">
    <location>
        <begin position="168"/>
        <end position="309"/>
    </location>
</feature>
<keyword evidence="4 6" id="KW-1133">Transmembrane helix</keyword>
<feature type="transmembrane region" description="Helical" evidence="6">
    <location>
        <begin position="6"/>
        <end position="25"/>
    </location>
</feature>
<reference evidence="8" key="1">
    <citation type="journal article" date="2015" name="Nature">
        <title>Complex archaea that bridge the gap between prokaryotes and eukaryotes.</title>
        <authorList>
            <person name="Spang A."/>
            <person name="Saw J.H."/>
            <person name="Jorgensen S.L."/>
            <person name="Zaremba-Niedzwiedzka K."/>
            <person name="Martijn J."/>
            <person name="Lind A.E."/>
            <person name="van Eijk R."/>
            <person name="Schleper C."/>
            <person name="Guy L."/>
            <person name="Ettema T.J."/>
        </authorList>
    </citation>
    <scope>NUCLEOTIDE SEQUENCE</scope>
</reference>
<keyword evidence="3 6" id="KW-0812">Transmembrane</keyword>
<evidence type="ECO:0000256" key="1">
    <source>
        <dbReference type="ARBA" id="ARBA00004651"/>
    </source>
</evidence>
<evidence type="ECO:0000256" key="5">
    <source>
        <dbReference type="ARBA" id="ARBA00023136"/>
    </source>
</evidence>
<feature type="transmembrane region" description="Helical" evidence="6">
    <location>
        <begin position="37"/>
        <end position="63"/>
    </location>
</feature>
<dbReference type="Gene3D" id="1.10.3730.20">
    <property type="match status" value="1"/>
</dbReference>
<feature type="transmembrane region" description="Helical" evidence="6">
    <location>
        <begin position="236"/>
        <end position="255"/>
    </location>
</feature>
<keyword evidence="5 6" id="KW-0472">Membrane</keyword>
<dbReference type="InterPro" id="IPR050638">
    <property type="entry name" value="AA-Vitamin_Transporters"/>
</dbReference>
<evidence type="ECO:0000256" key="2">
    <source>
        <dbReference type="ARBA" id="ARBA00022475"/>
    </source>
</evidence>
<protein>
    <recommendedName>
        <fullName evidence="7">EamA domain-containing protein</fullName>
    </recommendedName>
</protein>
<feature type="transmembrane region" description="Helical" evidence="6">
    <location>
        <begin position="102"/>
        <end position="121"/>
    </location>
</feature>
<evidence type="ECO:0000256" key="3">
    <source>
        <dbReference type="ARBA" id="ARBA00022692"/>
    </source>
</evidence>
<feature type="transmembrane region" description="Helical" evidence="6">
    <location>
        <begin position="127"/>
        <end position="144"/>
    </location>
</feature>
<evidence type="ECO:0000256" key="4">
    <source>
        <dbReference type="ARBA" id="ARBA00022989"/>
    </source>
</evidence>
<dbReference type="PANTHER" id="PTHR32322:SF18">
    <property type="entry name" value="S-ADENOSYLMETHIONINE_S-ADENOSYLHOMOCYSTEINE TRANSPORTER"/>
    <property type="match status" value="1"/>
</dbReference>
<feature type="transmembrane region" description="Helical" evidence="6">
    <location>
        <begin position="202"/>
        <end position="224"/>
    </location>
</feature>
<feature type="transmembrane region" description="Helical" evidence="6">
    <location>
        <begin position="165"/>
        <end position="187"/>
    </location>
</feature>
<gene>
    <name evidence="8" type="ORF">LCGC14_0471770</name>
</gene>
<dbReference type="GO" id="GO:0005886">
    <property type="term" value="C:plasma membrane"/>
    <property type="evidence" value="ECO:0007669"/>
    <property type="project" value="UniProtKB-SubCell"/>
</dbReference>
<dbReference type="Pfam" id="PF00892">
    <property type="entry name" value="EamA"/>
    <property type="match status" value="2"/>
</dbReference>
<dbReference type="PANTHER" id="PTHR32322">
    <property type="entry name" value="INNER MEMBRANE TRANSPORTER"/>
    <property type="match status" value="1"/>
</dbReference>
<feature type="transmembrane region" description="Helical" evidence="6">
    <location>
        <begin position="261"/>
        <end position="286"/>
    </location>
</feature>
<dbReference type="AlphaFoldDB" id="A0A0F9SC61"/>
<dbReference type="InterPro" id="IPR000620">
    <property type="entry name" value="EamA_dom"/>
</dbReference>
<feature type="transmembrane region" description="Helical" evidence="6">
    <location>
        <begin position="293"/>
        <end position="310"/>
    </location>
</feature>
<evidence type="ECO:0000313" key="8">
    <source>
        <dbReference type="EMBL" id="KKN66455.1"/>
    </source>
</evidence>
<feature type="domain" description="EamA" evidence="7">
    <location>
        <begin position="6"/>
        <end position="144"/>
    </location>
</feature>
<sequence>MVDLVGIIFTGFTIFMWATASLVYKAGLDKTQPKANLLFRLCLVSAGTFAFSLIFGNFSFLTALDSSELLAYLILCTISGFSVTFGDLLYYKALTKVEASRAYPIVQLSLIFVYPLSFFFFGEELPFSILIGGVLFLLSVFILSKRDNSEKSELKKTVREIFSENIVIGILLAIGTAFLWAIAIVSFNQARIITDDVFVTNFLRVIIATSLISLVGIFQSDYYSGFKKENRNNLKYFFYIGIAGILSLGFADTLFYKAAEINGLVLTTTLTINTPMVQQILSIIFLKEKFRPRFLIAVSLIILGNYIILFF</sequence>
<accession>A0A0F9SC61</accession>
<evidence type="ECO:0000256" key="6">
    <source>
        <dbReference type="SAM" id="Phobius"/>
    </source>
</evidence>
<evidence type="ECO:0000259" key="7">
    <source>
        <dbReference type="Pfam" id="PF00892"/>
    </source>
</evidence>
<dbReference type="InterPro" id="IPR037185">
    <property type="entry name" value="EmrE-like"/>
</dbReference>
<comment type="caution">
    <text evidence="8">The sequence shown here is derived from an EMBL/GenBank/DDBJ whole genome shotgun (WGS) entry which is preliminary data.</text>
</comment>
<dbReference type="SUPFAM" id="SSF103481">
    <property type="entry name" value="Multidrug resistance efflux transporter EmrE"/>
    <property type="match status" value="2"/>
</dbReference>